<evidence type="ECO:0000313" key="1">
    <source>
        <dbReference type="EMBL" id="SOD15126.1"/>
    </source>
</evidence>
<dbReference type="Proteomes" id="UP000219281">
    <property type="component" value="Unassembled WGS sequence"/>
</dbReference>
<proteinExistence type="predicted"/>
<dbReference type="EMBL" id="OCMT01000002">
    <property type="protein sequence ID" value="SOD15126.1"/>
    <property type="molecule type" value="Genomic_DNA"/>
</dbReference>
<keyword evidence="2" id="KW-1185">Reference proteome</keyword>
<reference evidence="2" key="1">
    <citation type="submission" date="2017-09" db="EMBL/GenBank/DDBJ databases">
        <authorList>
            <person name="Varghese N."/>
            <person name="Submissions S."/>
        </authorList>
    </citation>
    <scope>NUCLEOTIDE SEQUENCE [LARGE SCALE GENOMIC DNA]</scope>
    <source>
        <strain evidence="2">CGMCC 1.12803</strain>
    </source>
</reference>
<evidence type="ECO:0000313" key="2">
    <source>
        <dbReference type="Proteomes" id="UP000219281"/>
    </source>
</evidence>
<evidence type="ECO:0008006" key="3">
    <source>
        <dbReference type="Google" id="ProtNLM"/>
    </source>
</evidence>
<sequence>MYGDKKYWPLLDRLLSLIKLQQMRKPKDGAKKLGCSVRTLKYRIARLRQEGHTINYDRKLQRYVLREEQGVKSKEQGARSKE</sequence>
<protein>
    <recommendedName>
        <fullName evidence="3">HTH domain-containing protein</fullName>
    </recommendedName>
</protein>
<dbReference type="AlphaFoldDB" id="A0A285ZZN8"/>
<name>A0A285ZZN8_9SPHI</name>
<accession>A0A285ZZN8</accession>
<gene>
    <name evidence="1" type="ORF">SAMN06297358_2101</name>
</gene>
<organism evidence="1 2">
    <name type="scientific">Pedobacter xixiisoli</name>
    <dbReference type="NCBI Taxonomy" id="1476464"/>
    <lineage>
        <taxon>Bacteria</taxon>
        <taxon>Pseudomonadati</taxon>
        <taxon>Bacteroidota</taxon>
        <taxon>Sphingobacteriia</taxon>
        <taxon>Sphingobacteriales</taxon>
        <taxon>Sphingobacteriaceae</taxon>
        <taxon>Pedobacter</taxon>
    </lineage>
</organism>